<organism evidence="4 5">
    <name type="scientific">Actinomadura chokoriensis</name>
    <dbReference type="NCBI Taxonomy" id="454156"/>
    <lineage>
        <taxon>Bacteria</taxon>
        <taxon>Bacillati</taxon>
        <taxon>Actinomycetota</taxon>
        <taxon>Actinomycetes</taxon>
        <taxon>Streptosporangiales</taxon>
        <taxon>Thermomonosporaceae</taxon>
        <taxon>Actinomadura</taxon>
    </lineage>
</organism>
<dbReference type="PANTHER" id="PTHR11487:SF0">
    <property type="entry name" value="S-ACYL FATTY ACID SYNTHASE THIOESTERASE, MEDIUM CHAIN"/>
    <property type="match status" value="1"/>
</dbReference>
<evidence type="ECO:0000313" key="5">
    <source>
        <dbReference type="Proteomes" id="UP001569904"/>
    </source>
</evidence>
<gene>
    <name evidence="4" type="ORF">SM436_27475</name>
</gene>
<evidence type="ECO:0000259" key="3">
    <source>
        <dbReference type="SMART" id="SM00824"/>
    </source>
</evidence>
<dbReference type="InterPro" id="IPR029058">
    <property type="entry name" value="AB_hydrolase_fold"/>
</dbReference>
<dbReference type="GO" id="GO:0016787">
    <property type="term" value="F:hydrolase activity"/>
    <property type="evidence" value="ECO:0007669"/>
    <property type="project" value="UniProtKB-KW"/>
</dbReference>
<keyword evidence="5" id="KW-1185">Reference proteome</keyword>
<accession>A0ABV4R3F6</accession>
<dbReference type="Pfam" id="PF00975">
    <property type="entry name" value="Thioesterase"/>
    <property type="match status" value="1"/>
</dbReference>
<dbReference type="RefSeq" id="WP_371944184.1">
    <property type="nucleotide sequence ID" value="NZ_JAXCEH010000021.1"/>
</dbReference>
<keyword evidence="2 4" id="KW-0378">Hydrolase</keyword>
<name>A0ABV4R3F6_9ACTN</name>
<dbReference type="EMBL" id="JAXCEH010000021">
    <property type="protein sequence ID" value="MFA1557438.1"/>
    <property type="molecule type" value="Genomic_DNA"/>
</dbReference>
<dbReference type="SUPFAM" id="SSF53474">
    <property type="entry name" value="alpha/beta-Hydrolases"/>
    <property type="match status" value="1"/>
</dbReference>
<feature type="domain" description="Thioesterase TesA-like" evidence="3">
    <location>
        <begin position="25"/>
        <end position="245"/>
    </location>
</feature>
<evidence type="ECO:0000256" key="1">
    <source>
        <dbReference type="ARBA" id="ARBA00007169"/>
    </source>
</evidence>
<dbReference type="InterPro" id="IPR012223">
    <property type="entry name" value="TEII"/>
</dbReference>
<reference evidence="4 5" key="1">
    <citation type="submission" date="2023-11" db="EMBL/GenBank/DDBJ databases">
        <title>Actinomadura monticuli sp. nov., isolated from volcanic ash.</title>
        <authorList>
            <person name="Lee S.D."/>
            <person name="Yang H."/>
            <person name="Kim I.S."/>
        </authorList>
    </citation>
    <scope>NUCLEOTIDE SEQUENCE [LARGE SCALE GENOMIC DNA]</scope>
    <source>
        <strain evidence="4 5">DSM 45346</strain>
    </source>
</reference>
<protein>
    <submittedName>
        <fullName evidence="4">Alpha/beta fold hydrolase</fullName>
    </submittedName>
</protein>
<evidence type="ECO:0000256" key="2">
    <source>
        <dbReference type="ARBA" id="ARBA00022801"/>
    </source>
</evidence>
<dbReference type="Proteomes" id="UP001569904">
    <property type="component" value="Unassembled WGS sequence"/>
</dbReference>
<comment type="similarity">
    <text evidence="1">Belongs to the thioesterase family.</text>
</comment>
<dbReference type="InterPro" id="IPR001031">
    <property type="entry name" value="Thioesterase"/>
</dbReference>
<dbReference type="InterPro" id="IPR020802">
    <property type="entry name" value="TesA-like"/>
</dbReference>
<evidence type="ECO:0000313" key="4">
    <source>
        <dbReference type="EMBL" id="MFA1557438.1"/>
    </source>
</evidence>
<proteinExistence type="inferred from homology"/>
<dbReference type="SMART" id="SM00824">
    <property type="entry name" value="PKS_TE"/>
    <property type="match status" value="1"/>
</dbReference>
<dbReference type="Gene3D" id="3.40.50.1820">
    <property type="entry name" value="alpha/beta hydrolase"/>
    <property type="match status" value="1"/>
</dbReference>
<dbReference type="PANTHER" id="PTHR11487">
    <property type="entry name" value="THIOESTERASE"/>
    <property type="match status" value="1"/>
</dbReference>
<sequence length="251" mass="26914">MGVTPDPRRWFWSPEPRAYSRIGLVCLPGLGGDAAMFGSWPEALPPGVRLWGVRLPGHGSRMAEDPVDDPDVLVGQLADAVLSIPEPDIVLFGYSMGAVLAFELARALETAGGTPTALVVAGRGAPDADVPPVQVRNRSELVAFLRRLGGVPAEVLEDDRLLDLVLPAIEADLRLSEQYAFVEGELLSCPVLAVAGRADRLWPPDQVGDWERHTSGPFAFQVVAGGHDFIHTNPKVLISVLSQFILEKACG</sequence>
<comment type="caution">
    <text evidence="4">The sequence shown here is derived from an EMBL/GenBank/DDBJ whole genome shotgun (WGS) entry which is preliminary data.</text>
</comment>